<dbReference type="RefSeq" id="WP_227588298.1">
    <property type="nucleotide sequence ID" value="NZ_JAJEQQ010000001.1"/>
</dbReference>
<feature type="compositionally biased region" description="Basic and acidic residues" evidence="1">
    <location>
        <begin position="25"/>
        <end position="45"/>
    </location>
</feature>
<feature type="region of interest" description="Disordered" evidence="1">
    <location>
        <begin position="191"/>
        <end position="222"/>
    </location>
</feature>
<evidence type="ECO:0000313" key="2">
    <source>
        <dbReference type="EMBL" id="MCC2226290.1"/>
    </source>
</evidence>
<accession>A0AAW4VYM5</accession>
<dbReference type="EMBL" id="JAJEQQ010000001">
    <property type="protein sequence ID" value="MCC2226290.1"/>
    <property type="molecule type" value="Genomic_DNA"/>
</dbReference>
<dbReference type="Proteomes" id="UP001198612">
    <property type="component" value="Unassembled WGS sequence"/>
</dbReference>
<dbReference type="AlphaFoldDB" id="A0AAW4VYM5"/>
<proteinExistence type="predicted"/>
<organism evidence="2 3">
    <name type="scientific">Blautia fusiformis</name>
    <dbReference type="NCBI Taxonomy" id="2881264"/>
    <lineage>
        <taxon>Bacteria</taxon>
        <taxon>Bacillati</taxon>
        <taxon>Bacillota</taxon>
        <taxon>Clostridia</taxon>
        <taxon>Lachnospirales</taxon>
        <taxon>Lachnospiraceae</taxon>
        <taxon>Blautia</taxon>
    </lineage>
</organism>
<protein>
    <submittedName>
        <fullName evidence="2">Uncharacterized protein</fullName>
    </submittedName>
</protein>
<reference evidence="2 3" key="1">
    <citation type="submission" date="2021-10" db="EMBL/GenBank/DDBJ databases">
        <title>Anaerobic single-cell dispensing facilitates the cultivation of human gut bacteria.</title>
        <authorList>
            <person name="Afrizal A."/>
        </authorList>
    </citation>
    <scope>NUCLEOTIDE SEQUENCE [LARGE SCALE GENOMIC DNA]</scope>
    <source>
        <strain evidence="2 3">CLA-AA-H217</strain>
    </source>
</reference>
<feature type="region of interest" description="Disordered" evidence="1">
    <location>
        <begin position="234"/>
        <end position="261"/>
    </location>
</feature>
<feature type="compositionally biased region" description="Basic and acidic residues" evidence="1">
    <location>
        <begin position="206"/>
        <end position="222"/>
    </location>
</feature>
<evidence type="ECO:0000313" key="3">
    <source>
        <dbReference type="Proteomes" id="UP001198612"/>
    </source>
</evidence>
<feature type="region of interest" description="Disordered" evidence="1">
    <location>
        <begin position="25"/>
        <end position="57"/>
    </location>
</feature>
<comment type="caution">
    <text evidence="2">The sequence shown here is derived from an EMBL/GenBank/DDBJ whole genome shotgun (WGS) entry which is preliminary data.</text>
</comment>
<sequence length="434" mass="47135">MATKLKNLKVKKVDFVDEGANPDAHIELFKRKDGKPEEDPKKPKEDDEEGEKQNEGGVMKRLLSAIAKMVGINPGELNSAIEEIEKGNSESFKEKMAQRKAQKIADEIWDFCYALQSSLCSVLWDEDLDGAGATAAMIENLDEFYSVVKDAISQWSDGKVSNIAKNDQEISEEELAVMKSAQVRLNEAIQKASEEKEDGPEDDEPKGDGEEMKIDKSKMTESERAFFESIEKRYGTEEGTGTPETPPAVTPPAQGTAQSSEEAVAKALQTLGLTGATNTGDTGTADTGDDIFKGLNPGLKAQVEALIKFKADAEEKEMKEICKRYAILGKTEEELLPVLKSTKAVSQEAYDQVIKTLDDAKAAVENSGTFSEIGKSGHAGVAKGADTSSAEGKIASIAKSYVEKNPTMNYVDAVAKAWEDNPELVLQYEEEAGL</sequence>
<feature type="compositionally biased region" description="Acidic residues" evidence="1">
    <location>
        <begin position="195"/>
        <end position="205"/>
    </location>
</feature>
<gene>
    <name evidence="2" type="ORF">LKD40_00435</name>
</gene>
<keyword evidence="3" id="KW-1185">Reference proteome</keyword>
<name>A0AAW4VYM5_9FIRM</name>
<evidence type="ECO:0000256" key="1">
    <source>
        <dbReference type="SAM" id="MobiDB-lite"/>
    </source>
</evidence>